<keyword evidence="2" id="KW-1185">Reference proteome</keyword>
<gene>
    <name evidence="1" type="ORF">EJ995_02300</name>
</gene>
<protein>
    <submittedName>
        <fullName evidence="1">Uncharacterized protein</fullName>
    </submittedName>
</protein>
<dbReference type="EMBL" id="CP034549">
    <property type="protein sequence ID" value="AZQ43120.1"/>
    <property type="molecule type" value="Genomic_DNA"/>
</dbReference>
<sequence>MANIVTSICVDSPLKSDQKGSHYPQLKNQDDIRAVYWRCVVTFCITARYFHPDQSVIVYTNDDEPLLLGNNYHVQEELLKTGVEIRLLDFETFDPGEFSSSFRNAFFKLEVIKALGNLKQPSILLDSDCIWTHRDSSIFEIISTNDKLLLKDTYQRSATPQLKEPHGLSMQDMKEVYEQFEIDGLFLKVDYPVWYGGEIIGATAATLKEIARRLELTFNYCYEQAQAGNLIKFNNGYAIFDGDELISSYVFNTLDPDVIIDIYGLHARRLWTGIGYNNVQPDDIHLPIWHLPAAKQDGLLALFHELTNASQSRFFEMDSGLDLFLGKYFGIPYGNYPLMKKPIRFIKKTVRRFLK</sequence>
<evidence type="ECO:0000313" key="1">
    <source>
        <dbReference type="EMBL" id="AZQ43120.1"/>
    </source>
</evidence>
<dbReference type="Proteomes" id="UP000279600">
    <property type="component" value="Chromosome"/>
</dbReference>
<evidence type="ECO:0000313" key="2">
    <source>
        <dbReference type="Proteomes" id="UP000279600"/>
    </source>
</evidence>
<dbReference type="AlphaFoldDB" id="A0A3S9MVD7"/>
<dbReference type="RefSeq" id="WP_126445217.1">
    <property type="nucleotide sequence ID" value="NZ_CP034549.1"/>
</dbReference>
<reference evidence="1 2" key="1">
    <citation type="submission" date="2018-12" db="EMBL/GenBank/DDBJ databases">
        <title>Complete genome of Nonlabens sp. MJ115.</title>
        <authorList>
            <person name="Choi H.S."/>
            <person name="Jung J."/>
        </authorList>
    </citation>
    <scope>NUCLEOTIDE SEQUENCE [LARGE SCALE GENOMIC DNA]</scope>
    <source>
        <strain evidence="1 2">MJ115</strain>
    </source>
</reference>
<proteinExistence type="predicted"/>
<name>A0A3S9MVD7_9FLAO</name>
<organism evidence="1 2">
    <name type="scientific">Nonlabens ponticola</name>
    <dbReference type="NCBI Taxonomy" id="2496866"/>
    <lineage>
        <taxon>Bacteria</taxon>
        <taxon>Pseudomonadati</taxon>
        <taxon>Bacteroidota</taxon>
        <taxon>Flavobacteriia</taxon>
        <taxon>Flavobacteriales</taxon>
        <taxon>Flavobacteriaceae</taxon>
        <taxon>Nonlabens</taxon>
    </lineage>
</organism>
<dbReference type="OrthoDB" id="741857at2"/>
<dbReference type="KEGG" id="noj:EJ995_02300"/>
<accession>A0A3S9MVD7</accession>